<sequence length="372" mass="41041">MHPQVLEHHPGNCPICGMKLIKKNAKPVAVTNIELETLLQPTNEYVVASLPVTTPQQGNVNIPVKAHGTIESDTRESGIISTNVSGRIEKLYLRYRYQKVEAGQKVMEIYSPELLTAQENLIFLLKRDAENTSFITAARQKLLLLGMSETDLNKVTRSGKPSYSVGIYSHYSGHVHDAGMKHDLNENESNYTAPVTQELSVKEGMYVTKGQTLFMIMNHHKAWAALQIFPNDQPAVKKGDAVEIIPETDTNAVIKGEIDFIEPFFRGNNKTLTARVNFHNMEMLAVGSHVTANIYTAGKEGLWIPQTAVLSLGMSDAAFIKSGDGFMAHKILTGIRTSNKVQILSGLTLTDTIAVNAQYLVDSESFIQTVSK</sequence>
<dbReference type="Pfam" id="PF25869">
    <property type="entry name" value="3HB_CusB"/>
    <property type="match status" value="1"/>
</dbReference>
<feature type="domain" description="CusB-like three alpha-helical bundle" evidence="3">
    <location>
        <begin position="113"/>
        <end position="162"/>
    </location>
</feature>
<dbReference type="PANTHER" id="PTHR30097">
    <property type="entry name" value="CATION EFFLUX SYSTEM PROTEIN CUSB"/>
    <property type="match status" value="1"/>
</dbReference>
<dbReference type="InterPro" id="IPR045800">
    <property type="entry name" value="HMBD"/>
</dbReference>
<dbReference type="Gene3D" id="2.40.30.170">
    <property type="match status" value="1"/>
</dbReference>
<accession>A0A5J5IEF2</accession>
<dbReference type="Pfam" id="PF19335">
    <property type="entry name" value="HMBD"/>
    <property type="match status" value="1"/>
</dbReference>
<dbReference type="Gene3D" id="2.40.420.20">
    <property type="match status" value="1"/>
</dbReference>
<evidence type="ECO:0000313" key="7">
    <source>
        <dbReference type="Proteomes" id="UP000326903"/>
    </source>
</evidence>
<reference evidence="6 7" key="1">
    <citation type="submission" date="2019-09" db="EMBL/GenBank/DDBJ databases">
        <title>Draft genome sequence of Ginsengibacter sp. BR5-29.</title>
        <authorList>
            <person name="Im W.-T."/>
        </authorList>
    </citation>
    <scope>NUCLEOTIDE SEQUENCE [LARGE SCALE GENOMIC DNA]</scope>
    <source>
        <strain evidence="6 7">BR5-29</strain>
    </source>
</reference>
<dbReference type="GO" id="GO:0060003">
    <property type="term" value="P:copper ion export"/>
    <property type="evidence" value="ECO:0007669"/>
    <property type="project" value="TreeGrafter"/>
</dbReference>
<protein>
    <submittedName>
        <fullName evidence="6">Efflux RND transporter periplasmic adaptor subunit</fullName>
    </submittedName>
</protein>
<dbReference type="GO" id="GO:0015679">
    <property type="term" value="P:plasma membrane copper ion transport"/>
    <property type="evidence" value="ECO:0007669"/>
    <property type="project" value="TreeGrafter"/>
</dbReference>
<dbReference type="Pfam" id="PF25919">
    <property type="entry name" value="BSH_CusB"/>
    <property type="match status" value="1"/>
</dbReference>
<evidence type="ECO:0000259" key="4">
    <source>
        <dbReference type="Pfam" id="PF25919"/>
    </source>
</evidence>
<dbReference type="Proteomes" id="UP000326903">
    <property type="component" value="Unassembled WGS sequence"/>
</dbReference>
<feature type="domain" description="CusB-like barrel-sandwich hybrid" evidence="4">
    <location>
        <begin position="79"/>
        <end position="216"/>
    </location>
</feature>
<dbReference type="InterPro" id="IPR058791">
    <property type="entry name" value="3HB_CusB"/>
</dbReference>
<dbReference type="InterPro" id="IPR051909">
    <property type="entry name" value="MFP_Cation_Efflux"/>
</dbReference>
<dbReference type="GO" id="GO:0046914">
    <property type="term" value="F:transition metal ion binding"/>
    <property type="evidence" value="ECO:0007669"/>
    <property type="project" value="TreeGrafter"/>
</dbReference>
<keyword evidence="1" id="KW-0813">Transport</keyword>
<keyword evidence="7" id="KW-1185">Reference proteome</keyword>
<dbReference type="InterPro" id="IPR058649">
    <property type="entry name" value="CzcB_C"/>
</dbReference>
<evidence type="ECO:0000313" key="6">
    <source>
        <dbReference type="EMBL" id="KAA9035545.1"/>
    </source>
</evidence>
<comment type="caution">
    <text evidence="6">The sequence shown here is derived from an EMBL/GenBank/DDBJ whole genome shotgun (WGS) entry which is preliminary data.</text>
</comment>
<feature type="domain" description="CzcB-like C-terminal circularly permuted SH3-like" evidence="5">
    <location>
        <begin position="304"/>
        <end position="359"/>
    </location>
</feature>
<evidence type="ECO:0000256" key="1">
    <source>
        <dbReference type="ARBA" id="ARBA00022448"/>
    </source>
</evidence>
<dbReference type="Pfam" id="PF25975">
    <property type="entry name" value="CzcB_C"/>
    <property type="match status" value="1"/>
</dbReference>
<organism evidence="6 7">
    <name type="scientific">Ginsengibacter hankyongi</name>
    <dbReference type="NCBI Taxonomy" id="2607284"/>
    <lineage>
        <taxon>Bacteria</taxon>
        <taxon>Pseudomonadati</taxon>
        <taxon>Bacteroidota</taxon>
        <taxon>Chitinophagia</taxon>
        <taxon>Chitinophagales</taxon>
        <taxon>Chitinophagaceae</taxon>
        <taxon>Ginsengibacter</taxon>
    </lineage>
</organism>
<dbReference type="GO" id="GO:0030288">
    <property type="term" value="C:outer membrane-bounded periplasmic space"/>
    <property type="evidence" value="ECO:0007669"/>
    <property type="project" value="TreeGrafter"/>
</dbReference>
<proteinExistence type="predicted"/>
<feature type="domain" description="Heavy metal binding" evidence="2">
    <location>
        <begin position="1"/>
        <end position="23"/>
    </location>
</feature>
<evidence type="ECO:0000259" key="3">
    <source>
        <dbReference type="Pfam" id="PF25869"/>
    </source>
</evidence>
<evidence type="ECO:0000259" key="2">
    <source>
        <dbReference type="Pfam" id="PF19335"/>
    </source>
</evidence>
<dbReference type="PANTHER" id="PTHR30097:SF15">
    <property type="entry name" value="CATION EFFLUX SYSTEM PROTEIN CUSB"/>
    <property type="match status" value="1"/>
</dbReference>
<dbReference type="AlphaFoldDB" id="A0A5J5IEF2"/>
<gene>
    <name evidence="6" type="ORF">FW778_21025</name>
</gene>
<dbReference type="Gene3D" id="6.10.140.730">
    <property type="match status" value="1"/>
</dbReference>
<dbReference type="EMBL" id="VYQF01000012">
    <property type="protein sequence ID" value="KAA9035545.1"/>
    <property type="molecule type" value="Genomic_DNA"/>
</dbReference>
<name>A0A5J5IEF2_9BACT</name>
<evidence type="ECO:0000259" key="5">
    <source>
        <dbReference type="Pfam" id="PF25975"/>
    </source>
</evidence>
<dbReference type="InterPro" id="IPR058790">
    <property type="entry name" value="BSH_CusB"/>
</dbReference>